<dbReference type="CDD" id="cd00130">
    <property type="entry name" value="PAS"/>
    <property type="match status" value="3"/>
</dbReference>
<dbReference type="Pfam" id="PF13426">
    <property type="entry name" value="PAS_9"/>
    <property type="match status" value="3"/>
</dbReference>
<dbReference type="PANTHER" id="PTHR43065">
    <property type="entry name" value="SENSOR HISTIDINE KINASE"/>
    <property type="match status" value="1"/>
</dbReference>
<dbReference type="PANTHER" id="PTHR43065:SF34">
    <property type="entry name" value="SPORULATION KINASE A"/>
    <property type="match status" value="1"/>
</dbReference>
<dbReference type="InterPro" id="IPR004358">
    <property type="entry name" value="Sig_transdc_His_kin-like_C"/>
</dbReference>
<dbReference type="Gene3D" id="1.10.287.130">
    <property type="match status" value="1"/>
</dbReference>
<dbReference type="EMBL" id="PKOZ01000006">
    <property type="protein sequence ID" value="PQD94997.1"/>
    <property type="molecule type" value="Genomic_DNA"/>
</dbReference>
<organism evidence="11 12">
    <name type="scientific">Pradoshia eiseniae</name>
    <dbReference type="NCBI Taxonomy" id="2064768"/>
    <lineage>
        <taxon>Bacteria</taxon>
        <taxon>Bacillati</taxon>
        <taxon>Bacillota</taxon>
        <taxon>Bacilli</taxon>
        <taxon>Bacillales</taxon>
        <taxon>Bacillaceae</taxon>
        <taxon>Pradoshia</taxon>
    </lineage>
</organism>
<evidence type="ECO:0000259" key="10">
    <source>
        <dbReference type="PROSITE" id="PS50112"/>
    </source>
</evidence>
<dbReference type="PRINTS" id="PR00344">
    <property type="entry name" value="BCTRLSENSOR"/>
</dbReference>
<evidence type="ECO:0000256" key="6">
    <source>
        <dbReference type="ARBA" id="ARBA00022777"/>
    </source>
</evidence>
<dbReference type="Gene3D" id="3.30.565.10">
    <property type="entry name" value="Histidine kinase-like ATPase, C-terminal domain"/>
    <property type="match status" value="1"/>
</dbReference>
<evidence type="ECO:0000256" key="7">
    <source>
        <dbReference type="ARBA" id="ARBA00022840"/>
    </source>
</evidence>
<dbReference type="OrthoDB" id="9815750at2"/>
<dbReference type="Pfam" id="PF00512">
    <property type="entry name" value="HisKA"/>
    <property type="match status" value="1"/>
</dbReference>
<evidence type="ECO:0000313" key="12">
    <source>
        <dbReference type="Proteomes" id="UP000239663"/>
    </source>
</evidence>
<dbReference type="InterPro" id="IPR036097">
    <property type="entry name" value="HisK_dim/P_sf"/>
</dbReference>
<dbReference type="SMART" id="SM00091">
    <property type="entry name" value="PAS"/>
    <property type="match status" value="4"/>
</dbReference>
<dbReference type="InterPro" id="IPR003661">
    <property type="entry name" value="HisK_dim/P_dom"/>
</dbReference>
<dbReference type="Pfam" id="PF02518">
    <property type="entry name" value="HATPase_c"/>
    <property type="match status" value="1"/>
</dbReference>
<evidence type="ECO:0000256" key="5">
    <source>
        <dbReference type="ARBA" id="ARBA00022741"/>
    </source>
</evidence>
<dbReference type="RefSeq" id="WP_104849702.1">
    <property type="nucleotide sequence ID" value="NZ_PKOZ01000006.1"/>
</dbReference>
<feature type="domain" description="PAS" evidence="10">
    <location>
        <begin position="380"/>
        <end position="433"/>
    </location>
</feature>
<dbReference type="PROSITE" id="PS50112">
    <property type="entry name" value="PAS"/>
    <property type="match status" value="3"/>
</dbReference>
<dbReference type="EC" id="2.7.13.3" evidence="2"/>
<comment type="catalytic activity">
    <reaction evidence="1">
        <text>ATP + protein L-histidine = ADP + protein N-phospho-L-histidine.</text>
        <dbReference type="EC" id="2.7.13.3"/>
    </reaction>
</comment>
<keyword evidence="6" id="KW-0418">Kinase</keyword>
<dbReference type="InterPro" id="IPR005467">
    <property type="entry name" value="His_kinase_dom"/>
</dbReference>
<reference evidence="11 12" key="1">
    <citation type="submission" date="2017-12" db="EMBL/GenBank/DDBJ databases">
        <title>Taxonomic description and draft genome of Pradoshia cofamensis Gen. nov., sp. nov., a thermotolerant bacillale isolated from anterior gut of earthworm Eisenia fetida.</title>
        <authorList>
            <person name="Saha T."/>
            <person name="Chakraborty R."/>
        </authorList>
    </citation>
    <scope>NUCLEOTIDE SEQUENCE [LARGE SCALE GENOMIC DNA]</scope>
    <source>
        <strain evidence="11 12">EAG3</strain>
    </source>
</reference>
<keyword evidence="3" id="KW-0597">Phosphoprotein</keyword>
<evidence type="ECO:0000256" key="1">
    <source>
        <dbReference type="ARBA" id="ARBA00000085"/>
    </source>
</evidence>
<dbReference type="SMART" id="SM00387">
    <property type="entry name" value="HATPase_c"/>
    <property type="match status" value="1"/>
</dbReference>
<keyword evidence="4" id="KW-0808">Transferase</keyword>
<sequence length="723" mass="81723">MSDGQMTNLGEGLPKTKEENQKLRKEVQLWNHFYQFHSEAIIITDKDLNILSLNGRASKLYQQLGQVDRPRNLKDFFSSISSELVKFQVKKLLQHGYSFDKWTTFLQAAHPLEIELFAAADGKEDGEPEKFIYMLMVRDGTLLPSSIGNQNLYTDLINGISHSIVIHDGKGTILDINEAFANLMVKERYELLGKNFLELMTEESAHAFAESLGDLRTSKRCKGFFYVEMEGVEIQYQYKASYNLHSGLYYTIFSAVQKPVMSHASAHLIEEISALMEEAIIIVQKNGQIIHINEKASVLFGYPKSEIFQSHLSDLLGDEWVSVLKHTEGYSKVEINNNWPDGIVNELEISTKPIKGSGYLLLVGKPAVAAKKHDDGLLLQQDKFRGIFDGTFDGILIWREDGRIIDVNEPASDIIGLPHDRLIGQTFQDIFDLDPNQKKHLQRHLSLMAKNTQHNFVCELTCKNGQTKQLDFLSRPDIVNGVHLTVFRDITDKLKMEEQLKKSDTLNVVGELAAGIAHEIRNPMTALKGFIQLLEGSMKGEYDNYFQVITSELQRIETIITDFLILAKPQAVSYQIKQVNTVLSETLDLLSAQAAMLNIQFDIKYGELPLVHCEANQLKQVFINLIKNAIEAMPDGGIIEVSTELFFDNHILVSIQDHGIGIPKSVLKKLGEPFYTTKEKGTGLGLMVTYKIIEEHEGWIEVNSKEGEGTLFQLYLPIFHENA</sequence>
<keyword evidence="12" id="KW-1185">Reference proteome</keyword>
<dbReference type="SUPFAM" id="SSF55874">
    <property type="entry name" value="ATPase domain of HSP90 chaperone/DNA topoisomerase II/histidine kinase"/>
    <property type="match status" value="1"/>
</dbReference>
<feature type="domain" description="Histidine kinase" evidence="9">
    <location>
        <begin position="515"/>
        <end position="720"/>
    </location>
</feature>
<comment type="caution">
    <text evidence="11">The sequence shown here is derived from an EMBL/GenBank/DDBJ whole genome shotgun (WGS) entry which is preliminary data.</text>
</comment>
<keyword evidence="7" id="KW-0067">ATP-binding</keyword>
<evidence type="ECO:0000256" key="8">
    <source>
        <dbReference type="ARBA" id="ARBA00023012"/>
    </source>
</evidence>
<dbReference type="SUPFAM" id="SSF47384">
    <property type="entry name" value="Homodimeric domain of signal transducing histidine kinase"/>
    <property type="match status" value="1"/>
</dbReference>
<name>A0A2S7MZ25_9BACI</name>
<dbReference type="SUPFAM" id="SSF55785">
    <property type="entry name" value="PYP-like sensor domain (PAS domain)"/>
    <property type="match status" value="3"/>
</dbReference>
<evidence type="ECO:0000256" key="4">
    <source>
        <dbReference type="ARBA" id="ARBA00022679"/>
    </source>
</evidence>
<dbReference type="CDD" id="cd00082">
    <property type="entry name" value="HisKA"/>
    <property type="match status" value="1"/>
</dbReference>
<dbReference type="PROSITE" id="PS50109">
    <property type="entry name" value="HIS_KIN"/>
    <property type="match status" value="1"/>
</dbReference>
<dbReference type="NCBIfam" id="TIGR00229">
    <property type="entry name" value="sensory_box"/>
    <property type="match status" value="2"/>
</dbReference>
<feature type="domain" description="PAS" evidence="10">
    <location>
        <begin position="265"/>
        <end position="319"/>
    </location>
</feature>
<dbReference type="InterPro" id="IPR036890">
    <property type="entry name" value="HATPase_C_sf"/>
</dbReference>
<dbReference type="InterPro" id="IPR035965">
    <property type="entry name" value="PAS-like_dom_sf"/>
</dbReference>
<dbReference type="Proteomes" id="UP000239663">
    <property type="component" value="Unassembled WGS sequence"/>
</dbReference>
<keyword evidence="5" id="KW-0547">Nucleotide-binding</keyword>
<proteinExistence type="predicted"/>
<feature type="domain" description="PAS" evidence="10">
    <location>
        <begin position="149"/>
        <end position="219"/>
    </location>
</feature>
<dbReference type="GO" id="GO:0005524">
    <property type="term" value="F:ATP binding"/>
    <property type="evidence" value="ECO:0007669"/>
    <property type="project" value="UniProtKB-KW"/>
</dbReference>
<evidence type="ECO:0000259" key="9">
    <source>
        <dbReference type="PROSITE" id="PS50109"/>
    </source>
</evidence>
<accession>A0A2S7MZ25</accession>
<dbReference type="Gene3D" id="3.30.450.20">
    <property type="entry name" value="PAS domain"/>
    <property type="match status" value="3"/>
</dbReference>
<dbReference type="AlphaFoldDB" id="A0A2S7MZ25"/>
<gene>
    <name evidence="11" type="ORF">CYL18_11740</name>
</gene>
<dbReference type="InterPro" id="IPR003594">
    <property type="entry name" value="HATPase_dom"/>
</dbReference>
<dbReference type="InterPro" id="IPR000014">
    <property type="entry name" value="PAS"/>
</dbReference>
<protein>
    <recommendedName>
        <fullName evidence="2">histidine kinase</fullName>
        <ecNumber evidence="2">2.7.13.3</ecNumber>
    </recommendedName>
</protein>
<keyword evidence="8" id="KW-0902">Two-component regulatory system</keyword>
<evidence type="ECO:0000256" key="2">
    <source>
        <dbReference type="ARBA" id="ARBA00012438"/>
    </source>
</evidence>
<evidence type="ECO:0000256" key="3">
    <source>
        <dbReference type="ARBA" id="ARBA00022553"/>
    </source>
</evidence>
<dbReference type="SMART" id="SM00388">
    <property type="entry name" value="HisKA"/>
    <property type="match status" value="1"/>
</dbReference>
<evidence type="ECO:0000313" key="11">
    <source>
        <dbReference type="EMBL" id="PQD94997.1"/>
    </source>
</evidence>
<dbReference type="GO" id="GO:0000155">
    <property type="term" value="F:phosphorelay sensor kinase activity"/>
    <property type="evidence" value="ECO:0007669"/>
    <property type="project" value="InterPro"/>
</dbReference>